<dbReference type="Gene3D" id="1.10.287.700">
    <property type="entry name" value="Helix hairpin bin"/>
    <property type="match status" value="1"/>
</dbReference>
<dbReference type="Proteomes" id="UP000482800">
    <property type="component" value="Unassembled WGS sequence"/>
</dbReference>
<gene>
    <name evidence="2" type="ORF">Phou_080580</name>
</gene>
<evidence type="ECO:0000313" key="2">
    <source>
        <dbReference type="EMBL" id="GFJ83878.1"/>
    </source>
</evidence>
<reference evidence="2 3" key="2">
    <citation type="submission" date="2020-03" db="EMBL/GenBank/DDBJ databases">
        <authorList>
            <person name="Ichikawa N."/>
            <person name="Kimura A."/>
            <person name="Kitahashi Y."/>
            <person name="Uohara A."/>
        </authorList>
    </citation>
    <scope>NUCLEOTIDE SEQUENCE [LARGE SCALE GENOMIC DNA]</scope>
    <source>
        <strain evidence="2 3">NBRC 108639</strain>
    </source>
</reference>
<dbReference type="EMBL" id="BLPF01000003">
    <property type="protein sequence ID" value="GFJ83878.1"/>
    <property type="molecule type" value="Genomic_DNA"/>
</dbReference>
<reference evidence="2 3" key="1">
    <citation type="submission" date="2020-03" db="EMBL/GenBank/DDBJ databases">
        <title>Whole genome shotgun sequence of Phytohabitans houttuyneae NBRC 108639.</title>
        <authorList>
            <person name="Komaki H."/>
            <person name="Tamura T."/>
        </authorList>
    </citation>
    <scope>NUCLEOTIDE SEQUENCE [LARGE SCALE GENOMIC DNA]</scope>
    <source>
        <strain evidence="2 3">NBRC 108639</strain>
    </source>
</reference>
<comment type="caution">
    <text evidence="2">The sequence shown here is derived from an EMBL/GenBank/DDBJ whole genome shotgun (WGS) entry which is preliminary data.</text>
</comment>
<feature type="compositionally biased region" description="Polar residues" evidence="1">
    <location>
        <begin position="173"/>
        <end position="185"/>
    </location>
</feature>
<evidence type="ECO:0000256" key="1">
    <source>
        <dbReference type="SAM" id="MobiDB-lite"/>
    </source>
</evidence>
<evidence type="ECO:0000313" key="3">
    <source>
        <dbReference type="Proteomes" id="UP000482800"/>
    </source>
</evidence>
<feature type="region of interest" description="Disordered" evidence="1">
    <location>
        <begin position="161"/>
        <end position="212"/>
    </location>
</feature>
<sequence length="212" mass="22110">MSTHPDQIRQDIDHTRGELSGDVDALAYKASPRRMVHDRKQSASQAVRRVTDKVMGTASHAGHASGSAASATADKASNAASTVGDAASTVGGAAKAAPAQLKRQAEGNPIAAGLIVFAGAWLVSSLLPASQREQRAAGQVKSAVQDHSDTIKEHVGDVAHDMGDNLREPARQAAQSVKSTAQDGAQTVKDDARSAATHVKQETQHAREEIRS</sequence>
<organism evidence="2 3">
    <name type="scientific">Phytohabitans houttuyneae</name>
    <dbReference type="NCBI Taxonomy" id="1076126"/>
    <lineage>
        <taxon>Bacteria</taxon>
        <taxon>Bacillati</taxon>
        <taxon>Actinomycetota</taxon>
        <taxon>Actinomycetes</taxon>
        <taxon>Micromonosporales</taxon>
        <taxon>Micromonosporaceae</taxon>
    </lineage>
</organism>
<dbReference type="InterPro" id="IPR022062">
    <property type="entry name" value="DUF3618"/>
</dbReference>
<name>A0A6V8KMW5_9ACTN</name>
<feature type="compositionally biased region" description="Basic and acidic residues" evidence="1">
    <location>
        <begin position="188"/>
        <end position="212"/>
    </location>
</feature>
<dbReference type="RefSeq" id="WP_173066859.1">
    <property type="nucleotide sequence ID" value="NZ_BAABGO010000030.1"/>
</dbReference>
<evidence type="ECO:0008006" key="4">
    <source>
        <dbReference type="Google" id="ProtNLM"/>
    </source>
</evidence>
<feature type="compositionally biased region" description="Basic and acidic residues" evidence="1">
    <location>
        <begin position="161"/>
        <end position="170"/>
    </location>
</feature>
<accession>A0A6V8KMW5</accession>
<dbReference type="AlphaFoldDB" id="A0A6V8KMW5"/>
<keyword evidence="3" id="KW-1185">Reference proteome</keyword>
<dbReference type="Pfam" id="PF12277">
    <property type="entry name" value="DUF3618"/>
    <property type="match status" value="1"/>
</dbReference>
<protein>
    <recommendedName>
        <fullName evidence="4">DUF3618 domain-containing protein</fullName>
    </recommendedName>
</protein>
<proteinExistence type="predicted"/>